<dbReference type="Ensembl" id="ENSCAFT00040022420.1">
    <property type="protein sequence ID" value="ENSCAFP00040019436.1"/>
    <property type="gene ID" value="ENSCAFG00040012154.1"/>
</dbReference>
<proteinExistence type="predicted"/>
<evidence type="ECO:0000313" key="1">
    <source>
        <dbReference type="Ensembl" id="ENSCAFP00040019436.1"/>
    </source>
</evidence>
<organism evidence="1 2">
    <name type="scientific">Canis lupus familiaris</name>
    <name type="common">Dog</name>
    <name type="synonym">Canis familiaris</name>
    <dbReference type="NCBI Taxonomy" id="9615"/>
    <lineage>
        <taxon>Eukaryota</taxon>
        <taxon>Metazoa</taxon>
        <taxon>Chordata</taxon>
        <taxon>Craniata</taxon>
        <taxon>Vertebrata</taxon>
        <taxon>Euteleostomi</taxon>
        <taxon>Mammalia</taxon>
        <taxon>Eutheria</taxon>
        <taxon>Laurasiatheria</taxon>
        <taxon>Carnivora</taxon>
        <taxon>Caniformia</taxon>
        <taxon>Canidae</taxon>
        <taxon>Canis</taxon>
    </lineage>
</organism>
<name>A0A8C0SCN4_CANLF</name>
<dbReference type="Proteomes" id="UP000694542">
    <property type="component" value="Chromosome 13"/>
</dbReference>
<evidence type="ECO:0000313" key="2">
    <source>
        <dbReference type="Proteomes" id="UP000694542"/>
    </source>
</evidence>
<reference evidence="1" key="2">
    <citation type="submission" date="2025-08" db="UniProtKB">
        <authorList>
            <consortium name="Ensembl"/>
        </authorList>
    </citation>
    <scope>IDENTIFICATION</scope>
</reference>
<protein>
    <submittedName>
        <fullName evidence="1">Uncharacterized protein</fullName>
    </submittedName>
</protein>
<dbReference type="AlphaFoldDB" id="A0A8C0SCN4"/>
<reference evidence="1" key="1">
    <citation type="submission" date="2018-10" db="EMBL/GenBank/DDBJ databases">
        <title>De novo assembly of a Great Dane genome.</title>
        <authorList>
            <person name="Kidd J.M."/>
            <person name="Pendleton A.L."/>
            <person name="Shen F."/>
            <person name="Emery S."/>
        </authorList>
    </citation>
    <scope>NUCLEOTIDE SEQUENCE [LARGE SCALE GENOMIC DNA]</scope>
    <source>
        <strain evidence="1">Great Dane</strain>
    </source>
</reference>
<accession>A0A8C0SCN4</accession>
<sequence length="70" mass="8309">TLQRVSCNTFLEAGSPRSRHWWIQYLVKAHFPVHRWLSSRILCGRRGERSPWELFYQGTNPIHKSSPLMT</sequence>